<feature type="compositionally biased region" description="Basic and acidic residues" evidence="1">
    <location>
        <begin position="245"/>
        <end position="254"/>
    </location>
</feature>
<name>A0A7R7DVH1_9ACTN</name>
<organism evidence="3 4">
    <name type="scientific">Actinocatenispora thailandica</name>
    <dbReference type="NCBI Taxonomy" id="227318"/>
    <lineage>
        <taxon>Bacteria</taxon>
        <taxon>Bacillati</taxon>
        <taxon>Actinomycetota</taxon>
        <taxon>Actinomycetes</taxon>
        <taxon>Micromonosporales</taxon>
        <taxon>Micromonosporaceae</taxon>
        <taxon>Actinocatenispora</taxon>
    </lineage>
</organism>
<feature type="transmembrane region" description="Helical" evidence="2">
    <location>
        <begin position="50"/>
        <end position="77"/>
    </location>
</feature>
<dbReference type="EMBL" id="AP023355">
    <property type="protein sequence ID" value="BCJ38624.1"/>
    <property type="molecule type" value="Genomic_DNA"/>
</dbReference>
<feature type="region of interest" description="Disordered" evidence="1">
    <location>
        <begin position="225"/>
        <end position="303"/>
    </location>
</feature>
<dbReference type="Proteomes" id="UP000611640">
    <property type="component" value="Chromosome"/>
</dbReference>
<feature type="transmembrane region" description="Helical" evidence="2">
    <location>
        <begin position="130"/>
        <end position="152"/>
    </location>
</feature>
<proteinExistence type="predicted"/>
<evidence type="ECO:0000256" key="1">
    <source>
        <dbReference type="SAM" id="MobiDB-lite"/>
    </source>
</evidence>
<keyword evidence="4" id="KW-1185">Reference proteome</keyword>
<feature type="transmembrane region" description="Helical" evidence="2">
    <location>
        <begin position="103"/>
        <end position="124"/>
    </location>
</feature>
<evidence type="ECO:0000313" key="3">
    <source>
        <dbReference type="EMBL" id="BCJ38624.1"/>
    </source>
</evidence>
<sequence length="303" mass="31496">MSIGGTVHGTAVHTARTSGGRGGAMATAQRAPRRWSTGLLRALEYVAYPAAAGAAGTILSLGVITWLPALAATAYGLQAWRRDGTTRVFGEVFRGWRRYRRVLLPHSALGTVAALLLAANLWFLSGRTGLAAFALFAGQVGIAVLAVLYHLALAVCAGRRPNDGAAAWRRAAAVLAFARPSRGLGLLATAVAATILTVVVPVGPLLFGASVPLLYGLYLADHDDPDPAADDRPAPRAAAPAPADPARRRGETVHPDPPAGRRSAAPADPARRRGETVHPDPPAGRRSAAPADPARRGTRRGTR</sequence>
<evidence type="ECO:0008006" key="5">
    <source>
        <dbReference type="Google" id="ProtNLM"/>
    </source>
</evidence>
<gene>
    <name evidence="3" type="ORF">Athai_61270</name>
</gene>
<feature type="region of interest" description="Disordered" evidence="1">
    <location>
        <begin position="1"/>
        <end position="29"/>
    </location>
</feature>
<keyword evidence="2" id="KW-0472">Membrane</keyword>
<reference evidence="3 4" key="1">
    <citation type="submission" date="2020-08" db="EMBL/GenBank/DDBJ databases">
        <title>Whole genome shotgun sequence of Actinocatenispora thailandica NBRC 105041.</title>
        <authorList>
            <person name="Komaki H."/>
            <person name="Tamura T."/>
        </authorList>
    </citation>
    <scope>NUCLEOTIDE SEQUENCE [LARGE SCALE GENOMIC DNA]</scope>
    <source>
        <strain evidence="3 4">NBRC 105041</strain>
    </source>
</reference>
<evidence type="ECO:0000256" key="2">
    <source>
        <dbReference type="SAM" id="Phobius"/>
    </source>
</evidence>
<accession>A0A7R7DVH1</accession>
<protein>
    <recommendedName>
        <fullName evidence="5">DUF624 domain-containing protein</fullName>
    </recommendedName>
</protein>
<feature type="transmembrane region" description="Helical" evidence="2">
    <location>
        <begin position="184"/>
        <end position="207"/>
    </location>
</feature>
<dbReference type="KEGG" id="atl:Athai_61270"/>
<keyword evidence="2" id="KW-1133">Transmembrane helix</keyword>
<evidence type="ECO:0000313" key="4">
    <source>
        <dbReference type="Proteomes" id="UP000611640"/>
    </source>
</evidence>
<keyword evidence="2" id="KW-0812">Transmembrane</keyword>
<feature type="compositionally biased region" description="Basic and acidic residues" evidence="1">
    <location>
        <begin position="269"/>
        <end position="278"/>
    </location>
</feature>
<dbReference type="AlphaFoldDB" id="A0A7R7DVH1"/>